<dbReference type="EMBL" id="LJAM02000270">
    <property type="protein sequence ID" value="RAP70754.1"/>
    <property type="molecule type" value="Genomic_DNA"/>
</dbReference>
<dbReference type="InterPro" id="IPR036566">
    <property type="entry name" value="PYNP-like_C_sf"/>
</dbReference>
<dbReference type="EMBL" id="MAYS01000026">
    <property type="protein sequence ID" value="OFC63780.1"/>
    <property type="molecule type" value="Genomic_DNA"/>
</dbReference>
<dbReference type="Pfam" id="PF07831">
    <property type="entry name" value="PYNP_C"/>
    <property type="match status" value="1"/>
</dbReference>
<dbReference type="InterPro" id="IPR013102">
    <property type="entry name" value="PYNP_C"/>
</dbReference>
<protein>
    <submittedName>
        <fullName evidence="4">Pyrimidine nucleoside phosphorylase C-terminal domain protein</fullName>
    </submittedName>
</protein>
<evidence type="ECO:0000313" key="3">
    <source>
        <dbReference type="EMBL" id="OFC63780.1"/>
    </source>
</evidence>
<dbReference type="AlphaFoldDB" id="A0A1E7Z4R8"/>
<accession>A0A1E7Z4R8</accession>
<gene>
    <name evidence="4" type="ORF">ACZ87_02440</name>
    <name evidence="3" type="ORF">BBW68_03980</name>
</gene>
<dbReference type="GO" id="GO:0006213">
    <property type="term" value="P:pyrimidine nucleoside metabolic process"/>
    <property type="evidence" value="ECO:0007669"/>
    <property type="project" value="InterPro"/>
</dbReference>
<reference evidence="4 6" key="2">
    <citation type="submission" date="2018-04" db="EMBL/GenBank/DDBJ databases">
        <title>Genomes of the Obligate Erwinia dacicola and Facultative Enterobacter sp. OLF Endosymbionts of the Olive Fruit fly, Bactrocera oleae.</title>
        <authorList>
            <person name="Estes A.M."/>
            <person name="Hearn D.J."/>
            <person name="Agarwal S."/>
            <person name="Pierson E.A."/>
            <person name="Dunning-Hotopp J.C."/>
        </authorList>
    </citation>
    <scope>NUCLEOTIDE SEQUENCE [LARGE SCALE GENOMIC DNA]</scope>
    <source>
        <strain evidence="4 6">Oroville</strain>
    </source>
</reference>
<dbReference type="GO" id="GO:0016763">
    <property type="term" value="F:pentosyltransferase activity"/>
    <property type="evidence" value="ECO:0007669"/>
    <property type="project" value="InterPro"/>
</dbReference>
<sequence length="79" mass="8211">MAVVSMGGGRPRASGSIDYSVCFSEMAQLGDSVDAQCSLAVIHAATEARWQEAAAAVKRAVAVGSEQPQATPVIYRKIS</sequence>
<dbReference type="SUPFAM" id="SSF54680">
    <property type="entry name" value="Pyrimidine nucleoside phosphorylase C-terminal domain"/>
    <property type="match status" value="1"/>
</dbReference>
<dbReference type="Proteomes" id="UP000244334">
    <property type="component" value="Unassembled WGS sequence"/>
</dbReference>
<reference evidence="3 5" key="1">
    <citation type="submission" date="2016-07" db="EMBL/GenBank/DDBJ databases">
        <authorList>
            <person name="Yuval B."/>
        </authorList>
    </citation>
    <scope>NUCLEOTIDE SEQUENCE [LARGE SCALE GENOMIC DNA]</scope>
    <source>
        <strain evidence="3 5">IL</strain>
    </source>
</reference>
<comment type="caution">
    <text evidence="3">The sequence shown here is derived from an EMBL/GenBank/DDBJ whole genome shotgun (WGS) entry which is preliminary data.</text>
</comment>
<dbReference type="SMART" id="SM00941">
    <property type="entry name" value="PYNP_C"/>
    <property type="match status" value="1"/>
</dbReference>
<keyword evidence="1" id="KW-0808">Transferase</keyword>
<evidence type="ECO:0000313" key="5">
    <source>
        <dbReference type="Proteomes" id="UP000243534"/>
    </source>
</evidence>
<dbReference type="Proteomes" id="UP000243534">
    <property type="component" value="Unassembled WGS sequence"/>
</dbReference>
<evidence type="ECO:0000313" key="6">
    <source>
        <dbReference type="Proteomes" id="UP000244334"/>
    </source>
</evidence>
<dbReference type="Gene3D" id="3.90.1170.30">
    <property type="entry name" value="Pyrimidine nucleoside phosphorylase-like, C-terminal domain"/>
    <property type="match status" value="1"/>
</dbReference>
<evidence type="ECO:0000259" key="2">
    <source>
        <dbReference type="SMART" id="SM00941"/>
    </source>
</evidence>
<keyword evidence="6" id="KW-1185">Reference proteome</keyword>
<evidence type="ECO:0000256" key="1">
    <source>
        <dbReference type="ARBA" id="ARBA00022679"/>
    </source>
</evidence>
<feature type="domain" description="Pyrimidine nucleoside phosphorylase C-terminal" evidence="2">
    <location>
        <begin position="1"/>
        <end position="64"/>
    </location>
</feature>
<evidence type="ECO:0000313" key="4">
    <source>
        <dbReference type="EMBL" id="RAP70754.1"/>
    </source>
</evidence>
<name>A0A1E7Z4R8_9GAMM</name>
<proteinExistence type="predicted"/>
<organism evidence="3 5">
    <name type="scientific">Candidatus Erwinia dacicola</name>
    <dbReference type="NCBI Taxonomy" id="252393"/>
    <lineage>
        <taxon>Bacteria</taxon>
        <taxon>Pseudomonadati</taxon>
        <taxon>Pseudomonadota</taxon>
        <taxon>Gammaproteobacteria</taxon>
        <taxon>Enterobacterales</taxon>
        <taxon>Erwiniaceae</taxon>
        <taxon>Erwinia</taxon>
    </lineage>
</organism>